<dbReference type="EMBL" id="JQBK01000064">
    <property type="protein sequence ID" value="KRN81607.1"/>
    <property type="molecule type" value="Genomic_DNA"/>
</dbReference>
<dbReference type="OrthoDB" id="9775268at2"/>
<feature type="transmembrane region" description="Helical" evidence="6">
    <location>
        <begin position="108"/>
        <end position="127"/>
    </location>
</feature>
<organism evidence="7 8">
    <name type="scientific">Ligilactobacillus acidipiscis</name>
    <dbReference type="NCBI Taxonomy" id="89059"/>
    <lineage>
        <taxon>Bacteria</taxon>
        <taxon>Bacillati</taxon>
        <taxon>Bacillota</taxon>
        <taxon>Bacilli</taxon>
        <taxon>Lactobacillales</taxon>
        <taxon>Lactobacillaceae</taxon>
        <taxon>Ligilactobacillus</taxon>
    </lineage>
</organism>
<feature type="transmembrane region" description="Helical" evidence="6">
    <location>
        <begin position="227"/>
        <end position="252"/>
    </location>
</feature>
<feature type="transmembrane region" description="Helical" evidence="6">
    <location>
        <begin position="319"/>
        <end position="340"/>
    </location>
</feature>
<keyword evidence="5 6" id="KW-0472">Membrane</keyword>
<keyword evidence="3 6" id="KW-0812">Transmembrane</keyword>
<dbReference type="PANTHER" id="PTHR23513">
    <property type="entry name" value="INTEGRAL MEMBRANE EFFLUX PROTEIN-RELATED"/>
    <property type="match status" value="1"/>
</dbReference>
<protein>
    <submittedName>
        <fullName evidence="7">Permease, major facilitator superfamily</fullName>
    </submittedName>
</protein>
<evidence type="ECO:0000313" key="8">
    <source>
        <dbReference type="Proteomes" id="UP000051491"/>
    </source>
</evidence>
<feature type="transmembrane region" description="Helical" evidence="6">
    <location>
        <begin position="148"/>
        <end position="168"/>
    </location>
</feature>
<accession>A0A0R2K5B2</accession>
<evidence type="ECO:0000256" key="6">
    <source>
        <dbReference type="SAM" id="Phobius"/>
    </source>
</evidence>
<feature type="transmembrane region" description="Helical" evidence="6">
    <location>
        <begin position="297"/>
        <end position="313"/>
    </location>
</feature>
<comment type="caution">
    <text evidence="7">The sequence shown here is derived from an EMBL/GenBank/DDBJ whole genome shotgun (WGS) entry which is preliminary data.</text>
</comment>
<evidence type="ECO:0000256" key="5">
    <source>
        <dbReference type="ARBA" id="ARBA00023136"/>
    </source>
</evidence>
<evidence type="ECO:0000256" key="3">
    <source>
        <dbReference type="ARBA" id="ARBA00022692"/>
    </source>
</evidence>
<feature type="transmembrane region" description="Helical" evidence="6">
    <location>
        <begin position="44"/>
        <end position="65"/>
    </location>
</feature>
<dbReference type="CDD" id="cd06173">
    <property type="entry name" value="MFS_MefA_like"/>
    <property type="match status" value="1"/>
</dbReference>
<evidence type="ECO:0000256" key="2">
    <source>
        <dbReference type="ARBA" id="ARBA00022475"/>
    </source>
</evidence>
<dbReference type="InterPro" id="IPR011701">
    <property type="entry name" value="MFS"/>
</dbReference>
<evidence type="ECO:0000313" key="7">
    <source>
        <dbReference type="EMBL" id="KRN81607.1"/>
    </source>
</evidence>
<feature type="transmembrane region" description="Helical" evidence="6">
    <location>
        <begin position="77"/>
        <end position="96"/>
    </location>
</feature>
<feature type="transmembrane region" description="Helical" evidence="6">
    <location>
        <begin position="174"/>
        <end position="195"/>
    </location>
</feature>
<proteinExistence type="predicted"/>
<dbReference type="Gene3D" id="1.20.1250.20">
    <property type="entry name" value="MFS general substrate transporter like domains"/>
    <property type="match status" value="1"/>
</dbReference>
<gene>
    <name evidence="7" type="ORF">IV43_GL001841</name>
</gene>
<dbReference type="GO" id="GO:0022857">
    <property type="term" value="F:transmembrane transporter activity"/>
    <property type="evidence" value="ECO:0007669"/>
    <property type="project" value="InterPro"/>
</dbReference>
<evidence type="ECO:0000256" key="4">
    <source>
        <dbReference type="ARBA" id="ARBA00022989"/>
    </source>
</evidence>
<sequence>MYISDKKSNIQIVKSTLSNIVSSLSGNMLSYGLGLMLLSQTSSAISFGIELIITPVISFLFLIPIGNLVDNHKHKPILVFSSIARIFFLGLLIISIDHFNGLYKLIPVIPFVAVNSICTNISTTTYSSSVHELVNSEKIQQLSSLTNAANSFASIFSPILGVGLYSLLGFDGFILIEIVSAIVAFLIMLSMKFYYSRQQRSQEPVDNQPSQLKEFKAGLSYISQRKLIANIIFIGVFLNFIFSSMNIGLPYIIKTELHIGTQPIGYLDTANAIGLLAGSLFTNFLPEGKGLFKKISWSLLSIGLSILSLGLVFNISKVYLILVVGGSLFLFIIGFALSIIEVTTQVRLQKTIPTNMLGRVMSTLTTANTALFPIGSLFYTFLFDTIARGSYIFIGNGIFCTMFGFLIILKLSNAIKEDDLFLSRKHNLSKSSEKN</sequence>
<dbReference type="PATRIC" id="fig|89059.3.peg.1960"/>
<dbReference type="Pfam" id="PF07690">
    <property type="entry name" value="MFS_1"/>
    <property type="match status" value="1"/>
</dbReference>
<keyword evidence="2" id="KW-1003">Cell membrane</keyword>
<keyword evidence="4 6" id="KW-1133">Transmembrane helix</keyword>
<name>A0A0R2K5B2_9LACO</name>
<comment type="subcellular location">
    <subcellularLocation>
        <location evidence="1">Cell membrane</location>
        <topology evidence="1">Multi-pass membrane protein</topology>
    </subcellularLocation>
</comment>
<feature type="transmembrane region" description="Helical" evidence="6">
    <location>
        <begin position="389"/>
        <end position="409"/>
    </location>
</feature>
<feature type="transmembrane region" description="Helical" evidence="6">
    <location>
        <begin position="20"/>
        <end position="38"/>
    </location>
</feature>
<dbReference type="Proteomes" id="UP000051491">
    <property type="component" value="Unassembled WGS sequence"/>
</dbReference>
<evidence type="ECO:0000256" key="1">
    <source>
        <dbReference type="ARBA" id="ARBA00004651"/>
    </source>
</evidence>
<feature type="transmembrane region" description="Helical" evidence="6">
    <location>
        <begin position="360"/>
        <end position="383"/>
    </location>
</feature>
<reference evidence="7 8" key="1">
    <citation type="journal article" date="2015" name="Genome Announc.">
        <title>Expanding the biotechnology potential of lactobacilli through comparative genomics of 213 strains and associated genera.</title>
        <authorList>
            <person name="Sun Z."/>
            <person name="Harris H.M."/>
            <person name="McCann A."/>
            <person name="Guo C."/>
            <person name="Argimon S."/>
            <person name="Zhang W."/>
            <person name="Yang X."/>
            <person name="Jeffery I.B."/>
            <person name="Cooney J.C."/>
            <person name="Kagawa T.F."/>
            <person name="Liu W."/>
            <person name="Song Y."/>
            <person name="Salvetti E."/>
            <person name="Wrobel A."/>
            <person name="Rasinkangas P."/>
            <person name="Parkhill J."/>
            <person name="Rea M.C."/>
            <person name="O'Sullivan O."/>
            <person name="Ritari J."/>
            <person name="Douillard F.P."/>
            <person name="Paul Ross R."/>
            <person name="Yang R."/>
            <person name="Briner A.E."/>
            <person name="Felis G.E."/>
            <person name="de Vos W.M."/>
            <person name="Barrangou R."/>
            <person name="Klaenhammer T.R."/>
            <person name="Caufield P.W."/>
            <person name="Cui Y."/>
            <person name="Zhang H."/>
            <person name="O'Toole P.W."/>
        </authorList>
    </citation>
    <scope>NUCLEOTIDE SEQUENCE [LARGE SCALE GENOMIC DNA]</scope>
    <source>
        <strain evidence="7 8">DSM 15353</strain>
    </source>
</reference>
<dbReference type="RefSeq" id="WP_082623172.1">
    <property type="nucleotide sequence ID" value="NZ_JQBK01000064.1"/>
</dbReference>
<feature type="transmembrane region" description="Helical" evidence="6">
    <location>
        <begin position="264"/>
        <end position="285"/>
    </location>
</feature>
<dbReference type="PANTHER" id="PTHR23513:SF6">
    <property type="entry name" value="MAJOR FACILITATOR SUPERFAMILY ASSOCIATED DOMAIN-CONTAINING PROTEIN"/>
    <property type="match status" value="1"/>
</dbReference>
<dbReference type="AlphaFoldDB" id="A0A0R2K5B2"/>
<dbReference type="SUPFAM" id="SSF103473">
    <property type="entry name" value="MFS general substrate transporter"/>
    <property type="match status" value="1"/>
</dbReference>
<dbReference type="InterPro" id="IPR036259">
    <property type="entry name" value="MFS_trans_sf"/>
</dbReference>
<dbReference type="GO" id="GO:0005886">
    <property type="term" value="C:plasma membrane"/>
    <property type="evidence" value="ECO:0007669"/>
    <property type="project" value="UniProtKB-SubCell"/>
</dbReference>